<sequence length="201" mass="20466">MGRTSTWSAVALSTDPSGTWRHPGPSSEGSLATTVPAPSLRQHRVSPAAVAAIVVPSVSRRLNRPVVAAETSATTVASASGAAVPAASRSWTRAHSRAESTRASRLSSRVGGSPAARASTEGAAAASSGVVPGVAERTAASTAVLVVTRATSVKEASAHIGTALRYRAGTGSPGAYHPAPKPSAFMVPLRWRRGAQDWEVR</sequence>
<keyword evidence="3" id="KW-1185">Reference proteome</keyword>
<evidence type="ECO:0000313" key="3">
    <source>
        <dbReference type="Proteomes" id="UP001165080"/>
    </source>
</evidence>
<comment type="caution">
    <text evidence="2">The sequence shown here is derived from an EMBL/GenBank/DDBJ whole genome shotgun (WGS) entry which is preliminary data.</text>
</comment>
<evidence type="ECO:0000256" key="1">
    <source>
        <dbReference type="SAM" id="MobiDB-lite"/>
    </source>
</evidence>
<feature type="compositionally biased region" description="Low complexity" evidence="1">
    <location>
        <begin position="79"/>
        <end position="88"/>
    </location>
</feature>
<name>A0A9W6C2J0_9CHLO</name>
<gene>
    <name evidence="2" type="primary">PLESTB003649</name>
    <name evidence="2" type="ORF">PLESTB_001908900</name>
</gene>
<dbReference type="EMBL" id="BRXU01000066">
    <property type="protein sequence ID" value="GLC62523.1"/>
    <property type="molecule type" value="Genomic_DNA"/>
</dbReference>
<feature type="compositionally biased region" description="Low complexity" evidence="1">
    <location>
        <begin position="115"/>
        <end position="126"/>
    </location>
</feature>
<feature type="region of interest" description="Disordered" evidence="1">
    <location>
        <begin position="79"/>
        <end position="126"/>
    </location>
</feature>
<evidence type="ECO:0000313" key="2">
    <source>
        <dbReference type="EMBL" id="GLC62523.1"/>
    </source>
</evidence>
<dbReference type="AlphaFoldDB" id="A0A9W6C2J0"/>
<proteinExistence type="predicted"/>
<accession>A0A9W6C2J0</accession>
<dbReference type="Proteomes" id="UP001165080">
    <property type="component" value="Unassembled WGS sequence"/>
</dbReference>
<organism evidence="2 3">
    <name type="scientific">Pleodorina starrii</name>
    <dbReference type="NCBI Taxonomy" id="330485"/>
    <lineage>
        <taxon>Eukaryota</taxon>
        <taxon>Viridiplantae</taxon>
        <taxon>Chlorophyta</taxon>
        <taxon>core chlorophytes</taxon>
        <taxon>Chlorophyceae</taxon>
        <taxon>CS clade</taxon>
        <taxon>Chlamydomonadales</taxon>
        <taxon>Volvocaceae</taxon>
        <taxon>Pleodorina</taxon>
    </lineage>
</organism>
<protein>
    <submittedName>
        <fullName evidence="2">Uncharacterized protein</fullName>
    </submittedName>
</protein>
<reference evidence="2 3" key="1">
    <citation type="journal article" date="2023" name="Commun. Biol.">
        <title>Reorganization of the ancestral sex-determining regions during the evolution of trioecy in Pleodorina starrii.</title>
        <authorList>
            <person name="Takahashi K."/>
            <person name="Suzuki S."/>
            <person name="Kawai-Toyooka H."/>
            <person name="Yamamoto K."/>
            <person name="Hamaji T."/>
            <person name="Ootsuki R."/>
            <person name="Yamaguchi H."/>
            <person name="Kawachi M."/>
            <person name="Higashiyama T."/>
            <person name="Nozaki H."/>
        </authorList>
    </citation>
    <scope>NUCLEOTIDE SEQUENCE [LARGE SCALE GENOMIC DNA]</scope>
    <source>
        <strain evidence="2 3">NIES-4479</strain>
    </source>
</reference>
<feature type="region of interest" description="Disordered" evidence="1">
    <location>
        <begin position="1"/>
        <end position="34"/>
    </location>
</feature>